<accession>A0A6C0HDP9</accession>
<dbReference type="AlphaFoldDB" id="A0A6C0HDP9"/>
<evidence type="ECO:0000313" key="2">
    <source>
        <dbReference type="EMBL" id="QHT78718.1"/>
    </source>
</evidence>
<evidence type="ECO:0000256" key="1">
    <source>
        <dbReference type="SAM" id="Coils"/>
    </source>
</evidence>
<proteinExistence type="predicted"/>
<keyword evidence="1" id="KW-0175">Coiled coil</keyword>
<sequence length="71" mass="8157">MDDKPLLNDNDREGLIERLKRLENEIEDIKKELGPTEQKMDDEKPPDCSECCRDCATCCLLCALCGTLNRR</sequence>
<reference evidence="2" key="1">
    <citation type="journal article" date="2020" name="Nature">
        <title>Giant virus diversity and host interactions through global metagenomics.</title>
        <authorList>
            <person name="Schulz F."/>
            <person name="Roux S."/>
            <person name="Paez-Espino D."/>
            <person name="Jungbluth S."/>
            <person name="Walsh D.A."/>
            <person name="Denef V.J."/>
            <person name="McMahon K.D."/>
            <person name="Konstantinidis K.T."/>
            <person name="Eloe-Fadrosh E.A."/>
            <person name="Kyrpides N.C."/>
            <person name="Woyke T."/>
        </authorList>
    </citation>
    <scope>NUCLEOTIDE SEQUENCE</scope>
    <source>
        <strain evidence="2">GVMAG-M-3300023179-92</strain>
    </source>
</reference>
<name>A0A6C0HDP9_9ZZZZ</name>
<protein>
    <submittedName>
        <fullName evidence="2">Uncharacterized protein</fullName>
    </submittedName>
</protein>
<feature type="coiled-coil region" evidence="1">
    <location>
        <begin position="12"/>
        <end position="39"/>
    </location>
</feature>
<organism evidence="2">
    <name type="scientific">viral metagenome</name>
    <dbReference type="NCBI Taxonomy" id="1070528"/>
    <lineage>
        <taxon>unclassified sequences</taxon>
        <taxon>metagenomes</taxon>
        <taxon>organismal metagenomes</taxon>
    </lineage>
</organism>
<dbReference type="EMBL" id="MN739935">
    <property type="protein sequence ID" value="QHT78718.1"/>
    <property type="molecule type" value="Genomic_DNA"/>
</dbReference>